<evidence type="ECO:0000259" key="1">
    <source>
        <dbReference type="Pfam" id="PF00089"/>
    </source>
</evidence>
<accession>A0A939T1L3</accession>
<dbReference type="GO" id="GO:0004252">
    <property type="term" value="F:serine-type endopeptidase activity"/>
    <property type="evidence" value="ECO:0007669"/>
    <property type="project" value="InterPro"/>
</dbReference>
<keyword evidence="3" id="KW-1185">Reference proteome</keyword>
<gene>
    <name evidence="2" type="ORF">J4573_12075</name>
</gene>
<comment type="caution">
    <text evidence="2">The sequence shown here is derived from an EMBL/GenBank/DDBJ whole genome shotgun (WGS) entry which is preliminary data.</text>
</comment>
<feature type="domain" description="Peptidase S1" evidence="1">
    <location>
        <begin position="18"/>
        <end position="65"/>
    </location>
</feature>
<evidence type="ECO:0000313" key="3">
    <source>
        <dbReference type="Proteomes" id="UP000669179"/>
    </source>
</evidence>
<dbReference type="SUPFAM" id="SSF50494">
    <property type="entry name" value="Trypsin-like serine proteases"/>
    <property type="match status" value="1"/>
</dbReference>
<evidence type="ECO:0000313" key="2">
    <source>
        <dbReference type="EMBL" id="MBO2447831.1"/>
    </source>
</evidence>
<organism evidence="2 3">
    <name type="scientific">Actinomadura barringtoniae</name>
    <dbReference type="NCBI Taxonomy" id="1427535"/>
    <lineage>
        <taxon>Bacteria</taxon>
        <taxon>Bacillati</taxon>
        <taxon>Actinomycetota</taxon>
        <taxon>Actinomycetes</taxon>
        <taxon>Streptosporangiales</taxon>
        <taxon>Thermomonosporaceae</taxon>
        <taxon>Actinomadura</taxon>
    </lineage>
</organism>
<dbReference type="Pfam" id="PF00089">
    <property type="entry name" value="Trypsin"/>
    <property type="match status" value="1"/>
</dbReference>
<dbReference type="EMBL" id="JAGEOJ010000004">
    <property type="protein sequence ID" value="MBO2447831.1"/>
    <property type="molecule type" value="Genomic_DNA"/>
</dbReference>
<reference evidence="2" key="1">
    <citation type="submission" date="2021-03" db="EMBL/GenBank/DDBJ databases">
        <authorList>
            <person name="Kanchanasin P."/>
            <person name="Saeng-In P."/>
            <person name="Phongsopitanun W."/>
            <person name="Yuki M."/>
            <person name="Kudo T."/>
            <person name="Ohkuma M."/>
            <person name="Tanasupawat S."/>
        </authorList>
    </citation>
    <scope>NUCLEOTIDE SEQUENCE</scope>
    <source>
        <strain evidence="2">GKU 128</strain>
    </source>
</reference>
<protein>
    <recommendedName>
        <fullName evidence="1">Peptidase S1 domain-containing protein</fullName>
    </recommendedName>
</protein>
<dbReference type="Proteomes" id="UP000669179">
    <property type="component" value="Unassembled WGS sequence"/>
</dbReference>
<name>A0A939T1L3_9ACTN</name>
<dbReference type="GO" id="GO:0006508">
    <property type="term" value="P:proteolysis"/>
    <property type="evidence" value="ECO:0007669"/>
    <property type="project" value="InterPro"/>
</dbReference>
<sequence>MCKYGQVTQRTCGVVTEFTDNVMYSWAGIFPGDSGGGVVLKGGFAGVNSAINPSHANGPFQFTNIAGILADLNKQGPQTVGIGFQPLRDGDSAMS</sequence>
<proteinExistence type="predicted"/>
<dbReference type="InterPro" id="IPR001254">
    <property type="entry name" value="Trypsin_dom"/>
</dbReference>
<dbReference type="AlphaFoldDB" id="A0A939T1L3"/>
<dbReference type="InterPro" id="IPR009003">
    <property type="entry name" value="Peptidase_S1_PA"/>
</dbReference>